<comment type="caution">
    <text evidence="2">The sequence shown here is derived from an EMBL/GenBank/DDBJ whole genome shotgun (WGS) entry which is preliminary data.</text>
</comment>
<feature type="coiled-coil region" evidence="1">
    <location>
        <begin position="28"/>
        <end position="55"/>
    </location>
</feature>
<dbReference type="EMBL" id="PCVI01000012">
    <property type="protein sequence ID" value="PIQ70384.1"/>
    <property type="molecule type" value="Genomic_DNA"/>
</dbReference>
<evidence type="ECO:0000256" key="1">
    <source>
        <dbReference type="SAM" id="Coils"/>
    </source>
</evidence>
<keyword evidence="1" id="KW-0175">Coiled coil</keyword>
<protein>
    <submittedName>
        <fullName evidence="2">Uncharacterized protein</fullName>
    </submittedName>
</protein>
<accession>A0A2H0KJ30</accession>
<evidence type="ECO:0000313" key="2">
    <source>
        <dbReference type="EMBL" id="PIQ70384.1"/>
    </source>
</evidence>
<dbReference type="Proteomes" id="UP000231371">
    <property type="component" value="Unassembled WGS sequence"/>
</dbReference>
<evidence type="ECO:0000313" key="3">
    <source>
        <dbReference type="Proteomes" id="UP000231371"/>
    </source>
</evidence>
<name>A0A2H0KJ30_9BACT</name>
<reference evidence="2 3" key="1">
    <citation type="submission" date="2017-09" db="EMBL/GenBank/DDBJ databases">
        <title>Depth-based differentiation of microbial function through sediment-hosted aquifers and enrichment of novel symbionts in the deep terrestrial subsurface.</title>
        <authorList>
            <person name="Probst A.J."/>
            <person name="Ladd B."/>
            <person name="Jarett J.K."/>
            <person name="Geller-Mcgrath D.E."/>
            <person name="Sieber C.M."/>
            <person name="Emerson J.B."/>
            <person name="Anantharaman K."/>
            <person name="Thomas B.C."/>
            <person name="Malmstrom R."/>
            <person name="Stieglmeier M."/>
            <person name="Klingl A."/>
            <person name="Woyke T."/>
            <person name="Ryan C.M."/>
            <person name="Banfield J.F."/>
        </authorList>
    </citation>
    <scope>NUCLEOTIDE SEQUENCE [LARGE SCALE GENOMIC DNA]</scope>
    <source>
        <strain evidence="2">CG11_big_fil_rev_8_21_14_0_20_40_12</strain>
    </source>
</reference>
<organism evidence="2 3">
    <name type="scientific">Candidatus Shapirobacteria bacterium CG11_big_fil_rev_8_21_14_0_20_40_12</name>
    <dbReference type="NCBI Taxonomy" id="1974889"/>
    <lineage>
        <taxon>Bacteria</taxon>
        <taxon>Candidatus Shapironibacteriota</taxon>
    </lineage>
</organism>
<dbReference type="AlphaFoldDB" id="A0A2H0KJ30"/>
<proteinExistence type="predicted"/>
<sequence length="146" mass="16670">MADQDNIQDGEIVTNQATSDFLNLESLIKSYVAKIDLAEKELREKNQMLKDAFESDAVYKEHADKAKEANRIKSATKQQILKQPNLAELNERIKDIKFDVNEQQAVLTDYLSQYQQQTGANQIEVGDGEVMDIITVVKLSRRPKNR</sequence>
<gene>
    <name evidence="2" type="ORF">COV89_00730</name>
</gene>